<dbReference type="Proteomes" id="UP000327157">
    <property type="component" value="Chromosome 7"/>
</dbReference>
<dbReference type="AlphaFoldDB" id="A0A5N5EYD7"/>
<gene>
    <name evidence="1" type="ORF">D8674_031195</name>
</gene>
<evidence type="ECO:0000313" key="2">
    <source>
        <dbReference type="Proteomes" id="UP000327157"/>
    </source>
</evidence>
<proteinExistence type="predicted"/>
<sequence>MSKFRHENEGFDTKFHKWYNMEPFPLPGYPRQIIHHRLAVHGRLDYETGITKYWNHKLMKAQNSLWTSMVKPTKRSIMQATRKRRLTHLEKLSHP</sequence>
<name>A0A5N5EYD7_9ROSA</name>
<comment type="caution">
    <text evidence="1">The sequence shown here is derived from an EMBL/GenBank/DDBJ whole genome shotgun (WGS) entry which is preliminary data.</text>
</comment>
<accession>A0A5N5EYD7</accession>
<reference evidence="1 2" key="1">
    <citation type="submission" date="2019-09" db="EMBL/GenBank/DDBJ databases">
        <authorList>
            <person name="Ou C."/>
        </authorList>
    </citation>
    <scope>NUCLEOTIDE SEQUENCE [LARGE SCALE GENOMIC DNA]</scope>
    <source>
        <strain evidence="1">S2</strain>
        <tissue evidence="1">Leaf</tissue>
    </source>
</reference>
<protein>
    <submittedName>
        <fullName evidence="1">Ion channel POLLUX-like 2</fullName>
    </submittedName>
</protein>
<reference evidence="2" key="2">
    <citation type="submission" date="2019-10" db="EMBL/GenBank/DDBJ databases">
        <title>A de novo genome assembly of a pear dwarfing rootstock.</title>
        <authorList>
            <person name="Wang F."/>
            <person name="Wang J."/>
            <person name="Li S."/>
            <person name="Zhang Y."/>
            <person name="Fang M."/>
            <person name="Ma L."/>
            <person name="Zhao Y."/>
            <person name="Jiang S."/>
        </authorList>
    </citation>
    <scope>NUCLEOTIDE SEQUENCE [LARGE SCALE GENOMIC DNA]</scope>
</reference>
<evidence type="ECO:0000313" key="1">
    <source>
        <dbReference type="EMBL" id="KAB2595745.1"/>
    </source>
</evidence>
<organism evidence="1 2">
    <name type="scientific">Pyrus ussuriensis x Pyrus communis</name>
    <dbReference type="NCBI Taxonomy" id="2448454"/>
    <lineage>
        <taxon>Eukaryota</taxon>
        <taxon>Viridiplantae</taxon>
        <taxon>Streptophyta</taxon>
        <taxon>Embryophyta</taxon>
        <taxon>Tracheophyta</taxon>
        <taxon>Spermatophyta</taxon>
        <taxon>Magnoliopsida</taxon>
        <taxon>eudicotyledons</taxon>
        <taxon>Gunneridae</taxon>
        <taxon>Pentapetalae</taxon>
        <taxon>rosids</taxon>
        <taxon>fabids</taxon>
        <taxon>Rosales</taxon>
        <taxon>Rosaceae</taxon>
        <taxon>Amygdaloideae</taxon>
        <taxon>Maleae</taxon>
        <taxon>Pyrus</taxon>
    </lineage>
</organism>
<dbReference type="EMBL" id="SMOL01000781">
    <property type="protein sequence ID" value="KAB2595745.1"/>
    <property type="molecule type" value="Genomic_DNA"/>
</dbReference>
<reference evidence="1 2" key="3">
    <citation type="submission" date="2019-11" db="EMBL/GenBank/DDBJ databases">
        <title>A de novo genome assembly of a pear dwarfing rootstock.</title>
        <authorList>
            <person name="Wang F."/>
            <person name="Wang J."/>
            <person name="Li S."/>
            <person name="Zhang Y."/>
            <person name="Fang M."/>
            <person name="Ma L."/>
            <person name="Zhao Y."/>
            <person name="Jiang S."/>
        </authorList>
    </citation>
    <scope>NUCLEOTIDE SEQUENCE [LARGE SCALE GENOMIC DNA]</scope>
    <source>
        <strain evidence="1">S2</strain>
        <tissue evidence="1">Leaf</tissue>
    </source>
</reference>
<keyword evidence="2" id="KW-1185">Reference proteome</keyword>